<dbReference type="EC" id="4.1.1.65" evidence="12"/>
<evidence type="ECO:0000313" key="12">
    <source>
        <dbReference type="EMBL" id="TEB09542.1"/>
    </source>
</evidence>
<evidence type="ECO:0000256" key="7">
    <source>
        <dbReference type="ARBA" id="ARBA00023209"/>
    </source>
</evidence>
<dbReference type="OrthoDB" id="9790893at2"/>
<dbReference type="RefSeq" id="WP_134214842.1">
    <property type="nucleotide sequence ID" value="NZ_QFFZ01000044.1"/>
</dbReference>
<sequence length="224" mass="25409">MAANHNNNSMLGRFALTLKLTWHYLLALVGLLVICYNTFPALMVLPALLIAFTLYFFRNPKRNVPSEQNLILSPADGVIMDIDEVFEERFIQDKAIRVNIFLSIYNVHLNRSPLQGEVKYRYYRPGCFIPAFKNHASEINEKNFIGIENQSFKLMVCQITGFIARRIKCWVDEGKRLSCGEIIGIIKFGSGTELFIPVGSKLLVKKGDKVRAGETIIGTLPDKH</sequence>
<evidence type="ECO:0000256" key="9">
    <source>
        <dbReference type="ARBA" id="ARBA00023264"/>
    </source>
</evidence>
<evidence type="ECO:0000313" key="13">
    <source>
        <dbReference type="Proteomes" id="UP000297597"/>
    </source>
</evidence>
<keyword evidence="13" id="KW-1185">Reference proteome</keyword>
<dbReference type="PANTHER" id="PTHR35809">
    <property type="entry name" value="ARCHAETIDYLSERINE DECARBOXYLASE PROENZYME-RELATED"/>
    <property type="match status" value="1"/>
</dbReference>
<keyword evidence="4" id="KW-0443">Lipid metabolism</keyword>
<dbReference type="PANTHER" id="PTHR35809:SF1">
    <property type="entry name" value="ARCHAETIDYLSERINE DECARBOXYLASE PROENZYME-RELATED"/>
    <property type="match status" value="1"/>
</dbReference>
<evidence type="ECO:0000256" key="6">
    <source>
        <dbReference type="ARBA" id="ARBA00023145"/>
    </source>
</evidence>
<keyword evidence="11" id="KW-0812">Transmembrane</keyword>
<accession>A0A4Y7RLI9</accession>
<dbReference type="InterPro" id="IPR033175">
    <property type="entry name" value="PSD-A"/>
</dbReference>
<dbReference type="AlphaFoldDB" id="A0A4Y7RLI9"/>
<protein>
    <submittedName>
        <fullName evidence="12">Phosphatidylserine decarboxylase proenzyme</fullName>
        <ecNumber evidence="12">4.1.1.65</ecNumber>
    </submittedName>
</protein>
<keyword evidence="10" id="KW-0670">Pyruvate</keyword>
<keyword evidence="5 11" id="KW-0472">Membrane</keyword>
<keyword evidence="9" id="KW-1208">Phospholipid metabolism</keyword>
<evidence type="ECO:0000256" key="3">
    <source>
        <dbReference type="ARBA" id="ARBA00022793"/>
    </source>
</evidence>
<dbReference type="Proteomes" id="UP000297597">
    <property type="component" value="Unassembled WGS sequence"/>
</dbReference>
<evidence type="ECO:0000256" key="8">
    <source>
        <dbReference type="ARBA" id="ARBA00023239"/>
    </source>
</evidence>
<evidence type="ECO:0000256" key="4">
    <source>
        <dbReference type="ARBA" id="ARBA00023098"/>
    </source>
</evidence>
<feature type="transmembrane region" description="Helical" evidence="11">
    <location>
        <begin position="24"/>
        <end position="57"/>
    </location>
</feature>
<reference evidence="12 13" key="1">
    <citation type="journal article" date="2018" name="Environ. Microbiol.">
        <title>Novel energy conservation strategies and behaviour of Pelotomaculum schinkii driving syntrophic propionate catabolism.</title>
        <authorList>
            <person name="Hidalgo-Ahumada C.A.P."/>
            <person name="Nobu M.K."/>
            <person name="Narihiro T."/>
            <person name="Tamaki H."/>
            <person name="Liu W.T."/>
            <person name="Kamagata Y."/>
            <person name="Stams A.J.M."/>
            <person name="Imachi H."/>
            <person name="Sousa D.Z."/>
        </authorList>
    </citation>
    <scope>NUCLEOTIDE SEQUENCE [LARGE SCALE GENOMIC DNA]</scope>
    <source>
        <strain evidence="12 13">MGP</strain>
    </source>
</reference>
<evidence type="ECO:0000256" key="11">
    <source>
        <dbReference type="SAM" id="Phobius"/>
    </source>
</evidence>
<dbReference type="NCBIfam" id="NF003678">
    <property type="entry name" value="PRK05305.1-2"/>
    <property type="match status" value="1"/>
</dbReference>
<organism evidence="12 13">
    <name type="scientific">Pelotomaculum propionicicum</name>
    <dbReference type="NCBI Taxonomy" id="258475"/>
    <lineage>
        <taxon>Bacteria</taxon>
        <taxon>Bacillati</taxon>
        <taxon>Bacillota</taxon>
        <taxon>Clostridia</taxon>
        <taxon>Eubacteriales</taxon>
        <taxon>Desulfotomaculaceae</taxon>
        <taxon>Pelotomaculum</taxon>
    </lineage>
</organism>
<keyword evidence="1" id="KW-1003">Cell membrane</keyword>
<evidence type="ECO:0000256" key="10">
    <source>
        <dbReference type="ARBA" id="ARBA00023317"/>
    </source>
</evidence>
<keyword evidence="7" id="KW-0594">Phospholipid biosynthesis</keyword>
<keyword evidence="11" id="KW-1133">Transmembrane helix</keyword>
<keyword evidence="6" id="KW-0865">Zymogen</keyword>
<name>A0A4Y7RLI9_9FIRM</name>
<keyword evidence="3" id="KW-0210">Decarboxylase</keyword>
<gene>
    <name evidence="12" type="primary">psd</name>
    <name evidence="12" type="ORF">Pmgp_03037</name>
</gene>
<keyword evidence="2" id="KW-0444">Lipid biosynthesis</keyword>
<comment type="caution">
    <text evidence="12">The sequence shown here is derived from an EMBL/GenBank/DDBJ whole genome shotgun (WGS) entry which is preliminary data.</text>
</comment>
<evidence type="ECO:0000256" key="2">
    <source>
        <dbReference type="ARBA" id="ARBA00022516"/>
    </source>
</evidence>
<proteinExistence type="predicted"/>
<dbReference type="InterPro" id="IPR003817">
    <property type="entry name" value="PS_Dcarbxylase"/>
</dbReference>
<dbReference type="NCBIfam" id="NF003685">
    <property type="entry name" value="PRK05305.2-5"/>
    <property type="match status" value="1"/>
</dbReference>
<evidence type="ECO:0000256" key="1">
    <source>
        <dbReference type="ARBA" id="ARBA00022475"/>
    </source>
</evidence>
<dbReference type="GO" id="GO:0004609">
    <property type="term" value="F:phosphatidylserine decarboxylase activity"/>
    <property type="evidence" value="ECO:0007669"/>
    <property type="project" value="UniProtKB-EC"/>
</dbReference>
<dbReference type="GO" id="GO:0008654">
    <property type="term" value="P:phospholipid biosynthetic process"/>
    <property type="evidence" value="ECO:0007669"/>
    <property type="project" value="UniProtKB-KW"/>
</dbReference>
<dbReference type="Pfam" id="PF02666">
    <property type="entry name" value="PS_Dcarbxylase"/>
    <property type="match status" value="1"/>
</dbReference>
<keyword evidence="8 12" id="KW-0456">Lyase</keyword>
<evidence type="ECO:0000256" key="5">
    <source>
        <dbReference type="ARBA" id="ARBA00023136"/>
    </source>
</evidence>
<dbReference type="EMBL" id="QFFZ01000044">
    <property type="protein sequence ID" value="TEB09542.1"/>
    <property type="molecule type" value="Genomic_DNA"/>
</dbReference>